<keyword evidence="3" id="KW-1185">Reference proteome</keyword>
<protein>
    <submittedName>
        <fullName evidence="2">Glycosyltransferase</fullName>
    </submittedName>
</protein>
<dbReference type="InterPro" id="IPR010610">
    <property type="entry name" value="EryCIII-like_C"/>
</dbReference>
<name>A0ABW0RU90_9BURK</name>
<accession>A0ABW0RU90</accession>
<evidence type="ECO:0000313" key="3">
    <source>
        <dbReference type="Proteomes" id="UP001596086"/>
    </source>
</evidence>
<dbReference type="Gene3D" id="3.40.50.2000">
    <property type="entry name" value="Glycogen Phosphorylase B"/>
    <property type="match status" value="2"/>
</dbReference>
<dbReference type="RefSeq" id="WP_379767476.1">
    <property type="nucleotide sequence ID" value="NZ_JBHSMZ010000001.1"/>
</dbReference>
<dbReference type="Proteomes" id="UP001596086">
    <property type="component" value="Unassembled WGS sequence"/>
</dbReference>
<comment type="caution">
    <text evidence="2">The sequence shown here is derived from an EMBL/GenBank/DDBJ whole genome shotgun (WGS) entry which is preliminary data.</text>
</comment>
<sequence length="402" mass="42221">MANILLGWELGRALGHAGRLKSLALPLLARGHDVSFALRDLVHTQRQLAGIDAPKFQAPFWQHRVNGLPKGEASLADILLACGWIDAGAVNGLVDGWRALLQVTQAELVVCDYAPTAVLAARSLGIPSAAVGAGFTMPPALTALPPLRDWEPAQGERMAAGEARVLDSANAVLARYAAPPLARASGLLLGDAPLLCTFPELDPWRRPPDSVRWYGPNVPPSAGAADPQWPAGAGARVFAYLNAPHAEHAAMLQALGAAGCRTLCYAPEVAAGARPPVVGLNIAWARAPVDLAQALPACEFVVCHAGESTVSQALLAGRPLLLMPQAAESFLTARRVREMGAGINIGELAWPLDWAAIVRSLLDGGAYRQAAQAFAKRHAGFDARRQAETLADALEVLALKSA</sequence>
<gene>
    <name evidence="2" type="ORF">ACFPO9_04195</name>
</gene>
<feature type="domain" description="Erythromycin biosynthesis protein CIII-like C-terminal" evidence="1">
    <location>
        <begin position="289"/>
        <end position="377"/>
    </location>
</feature>
<dbReference type="PANTHER" id="PTHR21015:SF22">
    <property type="entry name" value="GLYCOSYLTRANSFERASE"/>
    <property type="match status" value="1"/>
</dbReference>
<dbReference type="PANTHER" id="PTHR21015">
    <property type="entry name" value="UDP-N-ACETYLGLUCOSAMINE--N-ACETYLMURAMYL-(PENTAPEPTIDE) PYROPHOSPHORYL-UNDECAPRENOL N-ACETYLGLUCOSAMINE TRANSFERASE 1"/>
    <property type="match status" value="1"/>
</dbReference>
<organism evidence="2 3">
    <name type="scientific">Massilia aerilata</name>
    <dbReference type="NCBI Taxonomy" id="453817"/>
    <lineage>
        <taxon>Bacteria</taxon>
        <taxon>Pseudomonadati</taxon>
        <taxon>Pseudomonadota</taxon>
        <taxon>Betaproteobacteria</taxon>
        <taxon>Burkholderiales</taxon>
        <taxon>Oxalobacteraceae</taxon>
        <taxon>Telluria group</taxon>
        <taxon>Massilia</taxon>
    </lineage>
</organism>
<proteinExistence type="predicted"/>
<evidence type="ECO:0000259" key="1">
    <source>
        <dbReference type="Pfam" id="PF06722"/>
    </source>
</evidence>
<reference evidence="3" key="1">
    <citation type="journal article" date="2019" name="Int. J. Syst. Evol. Microbiol.">
        <title>The Global Catalogue of Microorganisms (GCM) 10K type strain sequencing project: providing services to taxonomists for standard genome sequencing and annotation.</title>
        <authorList>
            <consortium name="The Broad Institute Genomics Platform"/>
            <consortium name="The Broad Institute Genome Sequencing Center for Infectious Disease"/>
            <person name="Wu L."/>
            <person name="Ma J."/>
        </authorList>
    </citation>
    <scope>NUCLEOTIDE SEQUENCE [LARGE SCALE GENOMIC DNA]</scope>
    <source>
        <strain evidence="3">CGMCC 4.5798</strain>
    </source>
</reference>
<dbReference type="SUPFAM" id="SSF53756">
    <property type="entry name" value="UDP-Glycosyltransferase/glycogen phosphorylase"/>
    <property type="match status" value="1"/>
</dbReference>
<dbReference type="EMBL" id="JBHSMZ010000001">
    <property type="protein sequence ID" value="MFC5547712.1"/>
    <property type="molecule type" value="Genomic_DNA"/>
</dbReference>
<evidence type="ECO:0000313" key="2">
    <source>
        <dbReference type="EMBL" id="MFC5547712.1"/>
    </source>
</evidence>
<dbReference type="Pfam" id="PF06722">
    <property type="entry name" value="EryCIII-like_C"/>
    <property type="match status" value="1"/>
</dbReference>